<dbReference type="EMBL" id="KV878210">
    <property type="protein sequence ID" value="OJJ38036.1"/>
    <property type="molecule type" value="Genomic_DNA"/>
</dbReference>
<evidence type="ECO:0000259" key="1">
    <source>
        <dbReference type="Pfam" id="PF13454"/>
    </source>
</evidence>
<evidence type="ECO:0000313" key="2">
    <source>
        <dbReference type="EMBL" id="OJJ38036.1"/>
    </source>
</evidence>
<dbReference type="InterPro" id="IPR052189">
    <property type="entry name" value="L-asp_N-monooxygenase_NS-form"/>
</dbReference>
<dbReference type="Pfam" id="PF13454">
    <property type="entry name" value="NAD_binding_9"/>
    <property type="match status" value="1"/>
</dbReference>
<organism evidence="2 3">
    <name type="scientific">Aspergillus wentii DTO 134E9</name>
    <dbReference type="NCBI Taxonomy" id="1073089"/>
    <lineage>
        <taxon>Eukaryota</taxon>
        <taxon>Fungi</taxon>
        <taxon>Dikarya</taxon>
        <taxon>Ascomycota</taxon>
        <taxon>Pezizomycotina</taxon>
        <taxon>Eurotiomycetes</taxon>
        <taxon>Eurotiomycetidae</taxon>
        <taxon>Eurotiales</taxon>
        <taxon>Aspergillaceae</taxon>
        <taxon>Aspergillus</taxon>
        <taxon>Aspergillus subgen. Cremei</taxon>
    </lineage>
</organism>
<feature type="domain" description="FAD-dependent urate hydroxylase HpyO/Asp monooxygenase CreE-like FAD/NAD(P)-binding" evidence="1">
    <location>
        <begin position="13"/>
        <end position="162"/>
    </location>
</feature>
<dbReference type="PANTHER" id="PTHR40254:SF1">
    <property type="entry name" value="BLR0577 PROTEIN"/>
    <property type="match status" value="1"/>
</dbReference>
<accession>A0A1L9RST8</accession>
<sequence>MPQFVPPSPEDVVIVGGGASGLAVVLQLVERLRNGKTVKKVTLVDKNSIAGPGLAYSQDCAGTILNMPKQTMGLFANNQNHFNEWRQDPNLDLYPARTTYGEYLQAMWTKTVQDAEQMGARFSFIADEVDDIDRLDDGTFSLSFMGKTKKMSARNVVLAIGNFTSVVNTHLLNIPGFFPSPWPTTGLKTIPTDAPVIIIGSRLSAIDAATNLQSNGHQGSITFMSRSGCLPKVQGPAIPFPRRHNLYTTARHAQAQADNGGSLARIISDVMEEISQVTGNDWRWLLQTHECPLEEFEADLESARAGTVEWQTVLKATAPIVERYWRSLETHDKKLFMDKFYSSWMRYRHGTPIQNAEKILRMMKKDQLNVVKGKDVQWNGETFIAKTSSGDIKAPYVIEATGQECRVAQMPSPLIQSTLRKGLATPHPFGGLEVDFDNLRASPGLYAIGSLTQGTHFYVSSVDRIADHARRMADELTGEPLARSMHVALFLGGDAFSHLMASKLVPQILAEGHMPFVFLLPSNKSSTKNSSFREHQLAFLEQSLMKQHVIPFLNDTPGKNAAHLTVEKLKSTYGILVQEVDDRVSATLEKHHVDVGLSLQCTHSQTLPKDIVNYFSSSRRLLNVHLTVPPTITSSSKQPTESSPYCLHDVHDHCDQIQKDLRSLSLEYSKPMLHYKNDTFASAVELAMKAIDHVSRGKEIPETLKPKQAKQNGSVKETGKVQANGSTAADVESLVNIIVKSYASPEEQGIFHAYLSKVVKEWHEESCRGNCVMQKVVV</sequence>
<name>A0A1L9RST8_ASPWE</name>
<dbReference type="PANTHER" id="PTHR40254">
    <property type="entry name" value="BLR0577 PROTEIN"/>
    <property type="match status" value="1"/>
</dbReference>
<dbReference type="RefSeq" id="XP_040691712.1">
    <property type="nucleotide sequence ID" value="XM_040834261.1"/>
</dbReference>
<keyword evidence="3" id="KW-1185">Reference proteome</keyword>
<reference evidence="3" key="1">
    <citation type="journal article" date="2017" name="Genome Biol.">
        <title>Comparative genomics reveals high biological diversity and specific adaptations in the industrially and medically important fungal genus Aspergillus.</title>
        <authorList>
            <person name="de Vries R.P."/>
            <person name="Riley R."/>
            <person name="Wiebenga A."/>
            <person name="Aguilar-Osorio G."/>
            <person name="Amillis S."/>
            <person name="Uchima C.A."/>
            <person name="Anderluh G."/>
            <person name="Asadollahi M."/>
            <person name="Askin M."/>
            <person name="Barry K."/>
            <person name="Battaglia E."/>
            <person name="Bayram O."/>
            <person name="Benocci T."/>
            <person name="Braus-Stromeyer S.A."/>
            <person name="Caldana C."/>
            <person name="Canovas D."/>
            <person name="Cerqueira G.C."/>
            <person name="Chen F."/>
            <person name="Chen W."/>
            <person name="Choi C."/>
            <person name="Clum A."/>
            <person name="Dos Santos R.A."/>
            <person name="Damasio A.R."/>
            <person name="Diallinas G."/>
            <person name="Emri T."/>
            <person name="Fekete E."/>
            <person name="Flipphi M."/>
            <person name="Freyberg S."/>
            <person name="Gallo A."/>
            <person name="Gournas C."/>
            <person name="Habgood R."/>
            <person name="Hainaut M."/>
            <person name="Harispe M.L."/>
            <person name="Henrissat B."/>
            <person name="Hilden K.S."/>
            <person name="Hope R."/>
            <person name="Hossain A."/>
            <person name="Karabika E."/>
            <person name="Karaffa L."/>
            <person name="Karanyi Z."/>
            <person name="Krasevec N."/>
            <person name="Kuo A."/>
            <person name="Kusch H."/>
            <person name="LaButti K."/>
            <person name="Lagendijk E.L."/>
            <person name="Lapidus A."/>
            <person name="Levasseur A."/>
            <person name="Lindquist E."/>
            <person name="Lipzen A."/>
            <person name="Logrieco A.F."/>
            <person name="MacCabe A."/>
            <person name="Maekelae M.R."/>
            <person name="Malavazi I."/>
            <person name="Melin P."/>
            <person name="Meyer V."/>
            <person name="Mielnichuk N."/>
            <person name="Miskei M."/>
            <person name="Molnar A.P."/>
            <person name="Mule G."/>
            <person name="Ngan C.Y."/>
            <person name="Orejas M."/>
            <person name="Orosz E."/>
            <person name="Ouedraogo J.P."/>
            <person name="Overkamp K.M."/>
            <person name="Park H.-S."/>
            <person name="Perrone G."/>
            <person name="Piumi F."/>
            <person name="Punt P.J."/>
            <person name="Ram A.F."/>
            <person name="Ramon A."/>
            <person name="Rauscher S."/>
            <person name="Record E."/>
            <person name="Riano-Pachon D.M."/>
            <person name="Robert V."/>
            <person name="Roehrig J."/>
            <person name="Ruller R."/>
            <person name="Salamov A."/>
            <person name="Salih N.S."/>
            <person name="Samson R.A."/>
            <person name="Sandor E."/>
            <person name="Sanguinetti M."/>
            <person name="Schuetze T."/>
            <person name="Sepcic K."/>
            <person name="Shelest E."/>
            <person name="Sherlock G."/>
            <person name="Sophianopoulou V."/>
            <person name="Squina F.M."/>
            <person name="Sun H."/>
            <person name="Susca A."/>
            <person name="Todd R.B."/>
            <person name="Tsang A."/>
            <person name="Unkles S.E."/>
            <person name="van de Wiele N."/>
            <person name="van Rossen-Uffink D."/>
            <person name="Oliveira J.V."/>
            <person name="Vesth T.C."/>
            <person name="Visser J."/>
            <person name="Yu J.-H."/>
            <person name="Zhou M."/>
            <person name="Andersen M.R."/>
            <person name="Archer D.B."/>
            <person name="Baker S.E."/>
            <person name="Benoit I."/>
            <person name="Brakhage A.A."/>
            <person name="Braus G.H."/>
            <person name="Fischer R."/>
            <person name="Frisvad J.C."/>
            <person name="Goldman G.H."/>
            <person name="Houbraken J."/>
            <person name="Oakley B."/>
            <person name="Pocsi I."/>
            <person name="Scazzocchio C."/>
            <person name="Seiboth B."/>
            <person name="vanKuyk P.A."/>
            <person name="Wortman J."/>
            <person name="Dyer P.S."/>
            <person name="Grigoriev I.V."/>
        </authorList>
    </citation>
    <scope>NUCLEOTIDE SEQUENCE [LARGE SCALE GENOMIC DNA]</scope>
    <source>
        <strain evidence="3">DTO 134E9</strain>
    </source>
</reference>
<dbReference type="GeneID" id="63750109"/>
<dbReference type="InterPro" id="IPR038732">
    <property type="entry name" value="HpyO/CreE_NAD-binding"/>
</dbReference>
<dbReference type="VEuPathDB" id="FungiDB:ASPWEDRAFT_35602"/>
<proteinExistence type="predicted"/>
<dbReference type="STRING" id="1073089.A0A1L9RST8"/>
<dbReference type="InterPro" id="IPR036188">
    <property type="entry name" value="FAD/NAD-bd_sf"/>
</dbReference>
<dbReference type="OrthoDB" id="10268103at2759"/>
<dbReference type="AlphaFoldDB" id="A0A1L9RST8"/>
<protein>
    <recommendedName>
        <fullName evidence="1">FAD-dependent urate hydroxylase HpyO/Asp monooxygenase CreE-like FAD/NAD(P)-binding domain-containing protein</fullName>
    </recommendedName>
</protein>
<gene>
    <name evidence="2" type="ORF">ASPWEDRAFT_35602</name>
</gene>
<dbReference type="SUPFAM" id="SSF51905">
    <property type="entry name" value="FAD/NAD(P)-binding domain"/>
    <property type="match status" value="1"/>
</dbReference>
<dbReference type="Gene3D" id="3.50.50.60">
    <property type="entry name" value="FAD/NAD(P)-binding domain"/>
    <property type="match status" value="1"/>
</dbReference>
<evidence type="ECO:0000313" key="3">
    <source>
        <dbReference type="Proteomes" id="UP000184383"/>
    </source>
</evidence>
<dbReference type="Proteomes" id="UP000184383">
    <property type="component" value="Unassembled WGS sequence"/>
</dbReference>